<dbReference type="AlphaFoldDB" id="A0A840UA46"/>
<dbReference type="InterPro" id="IPR018392">
    <property type="entry name" value="LysM"/>
</dbReference>
<accession>A0A840UA46</accession>
<sequence length="541" mass="58769">MPEFVRRCALLLVLALAPAIALAGLSIARGSALPNNTSGAGVTPTWHYTMAEGDSVDAVAGKLLARNRSAAQLLRFNGLSSASELEAGDQLNIPLSWLDRQQQPASVVSLTGNVYHISGSTGRKQTLRRDTGINVGDEILSEAGSATVRLADGSELRLSPHSRLMFNRLTHYGSAGLVDTSLRLRKGEVHSRVEPITTKGGHFEIRTPNAVASVKGTVFSMQTRSTGSDVQVTDGAVDFGPPGKTRRIPAGYGASVSTAGSRDLSIRQLPPAPTLDPIPEVLNQLPAELTWQEDWPSRYRLDIFNQETGSWIQSREVSGNRYDISKLDNGRYEIQLAAMDNSGLTGMPATREITVDLKAREPTLIAPANGDELDDDMPEFRWDLNGTNEVARVEVAQTPAFEELVASSEWAPETSALPSQPLSPGKYYWRVVSEAGGDSVARSPARELVINGMLPPVRIISINYLESQVRAFWEKVDTASGYRLQLSQEPGFQNIIKEADVTGTTAALRLIPGRRYFVRVKALTDGPLASRWGPGRELYLE</sequence>
<dbReference type="Proteomes" id="UP000591735">
    <property type="component" value="Unassembled WGS sequence"/>
</dbReference>
<dbReference type="PROSITE" id="PS51782">
    <property type="entry name" value="LYSM"/>
    <property type="match status" value="1"/>
</dbReference>
<evidence type="ECO:0000256" key="1">
    <source>
        <dbReference type="SAM" id="SignalP"/>
    </source>
</evidence>
<feature type="domain" description="LysM" evidence="2">
    <location>
        <begin position="46"/>
        <end position="93"/>
    </location>
</feature>
<dbReference type="InterPro" id="IPR006860">
    <property type="entry name" value="FecR"/>
</dbReference>
<name>A0A840UA46_9GAMM</name>
<evidence type="ECO:0000259" key="2">
    <source>
        <dbReference type="PROSITE" id="PS51782"/>
    </source>
</evidence>
<comment type="caution">
    <text evidence="3">The sequence shown here is derived from an EMBL/GenBank/DDBJ whole genome shotgun (WGS) entry which is preliminary data.</text>
</comment>
<dbReference type="Pfam" id="PF04773">
    <property type="entry name" value="FecR"/>
    <property type="match status" value="1"/>
</dbReference>
<dbReference type="Gene3D" id="2.60.40.10">
    <property type="entry name" value="Immunoglobulins"/>
    <property type="match status" value="2"/>
</dbReference>
<reference evidence="3 4" key="1">
    <citation type="submission" date="2020-08" db="EMBL/GenBank/DDBJ databases">
        <title>Genomic Encyclopedia of Type Strains, Phase IV (KMG-IV): sequencing the most valuable type-strain genomes for metagenomic binning, comparative biology and taxonomic classification.</title>
        <authorList>
            <person name="Goeker M."/>
        </authorList>
    </citation>
    <scope>NUCLEOTIDE SEQUENCE [LARGE SCALE GENOMIC DNA]</scope>
    <source>
        <strain evidence="3 4">DSM 22359</strain>
    </source>
</reference>
<dbReference type="InterPro" id="IPR013783">
    <property type="entry name" value="Ig-like_fold"/>
</dbReference>
<gene>
    <name evidence="3" type="ORF">HNR38_003121</name>
</gene>
<keyword evidence="4" id="KW-1185">Reference proteome</keyword>
<dbReference type="RefSeq" id="WP_183705985.1">
    <property type="nucleotide sequence ID" value="NZ_JACHFE010000009.1"/>
</dbReference>
<feature type="signal peptide" evidence="1">
    <location>
        <begin position="1"/>
        <end position="23"/>
    </location>
</feature>
<protein>
    <recommendedName>
        <fullName evidence="2">LysM domain-containing protein</fullName>
    </recommendedName>
</protein>
<proteinExistence type="predicted"/>
<evidence type="ECO:0000313" key="4">
    <source>
        <dbReference type="Proteomes" id="UP000591735"/>
    </source>
</evidence>
<dbReference type="EMBL" id="JACHFE010000009">
    <property type="protein sequence ID" value="MBB5322614.1"/>
    <property type="molecule type" value="Genomic_DNA"/>
</dbReference>
<keyword evidence="1" id="KW-0732">Signal</keyword>
<dbReference type="Gene3D" id="2.60.120.1440">
    <property type="match status" value="1"/>
</dbReference>
<dbReference type="PANTHER" id="PTHR38731">
    <property type="entry name" value="LIPL45-RELATED LIPOPROTEIN-RELATED"/>
    <property type="match status" value="1"/>
</dbReference>
<feature type="chain" id="PRO_5033013079" description="LysM domain-containing protein" evidence="1">
    <location>
        <begin position="24"/>
        <end position="541"/>
    </location>
</feature>
<evidence type="ECO:0000313" key="3">
    <source>
        <dbReference type="EMBL" id="MBB5322614.1"/>
    </source>
</evidence>
<organism evidence="3 4">
    <name type="scientific">Marinobacter oulmenensis</name>
    <dbReference type="NCBI Taxonomy" id="643747"/>
    <lineage>
        <taxon>Bacteria</taxon>
        <taxon>Pseudomonadati</taxon>
        <taxon>Pseudomonadota</taxon>
        <taxon>Gammaproteobacteria</taxon>
        <taxon>Pseudomonadales</taxon>
        <taxon>Marinobacteraceae</taxon>
        <taxon>Marinobacter</taxon>
    </lineage>
</organism>